<evidence type="ECO:0000313" key="1">
    <source>
        <dbReference type="EMBL" id="KOO68323.1"/>
    </source>
</evidence>
<dbReference type="AlphaFoldDB" id="A0A8E1QX82"/>
<proteinExistence type="predicted"/>
<sequence>MFIFVALALVMGSCTEEYEHTAATAEGEQVYFKTTLASNYDLDPAKNSFQVQINRIQSEGELTVKINAVTKDGSIYTVPATVTFADGATTADINIAYDPKTLLSDKCGYGYYENITLSIGDEAYTTPYGDSSCTISAGLTEWIDTGEEVTYREGLISSVFGIEPLTYKVPLQKSALKEGRYRLKNPYGEDTEIYKMYNGSAITFNNDNGIIFDVSDPAHAYVDGTILPGKYGSDNILLYSYVTALNVLNGYDVETLKQIAPEYFGTYQDGIITMPAQSFLMELGPSQITSPTYYTNSDGMFAIAMPGYEITDYTSSFTYTGRFTDAKDNSYVQGTITLGKDVAFARWVIAAEGDDINEIVTAINDGNIESNYITSGEDIQAQLTESGNYIMIIVTYDAQGNMKNHSATPFKFSLGGESSAADWQPVYSGTFTHNVQPAFITDGEGSDNFVGNPIINDITPSYSATMYQDKKNPFNYKIEPWITQEGSLTFTMDDQGYISFKDVDTGFSHQTYGPLYVGDAALLFGVTDQHTSGYDQEAQMFVFGTIYYVYVNGEYGWLGGAYETFEINGAQGISTKNNIKIRNFVPRMFNKNSRYIYKTKMSSNIMLKATKIKGSIKRK</sequence>
<accession>A0A8E1QX82</accession>
<keyword evidence="2" id="KW-1185">Reference proteome</keyword>
<name>A0A8E1QX82_9BACT</name>
<reference evidence="1 2" key="1">
    <citation type="submission" date="2015-06" db="EMBL/GenBank/DDBJ databases">
        <title>Prevotella sp. 109, sp. nov., a novel member of the family Prevotellaceae isolated from human faeces.</title>
        <authorList>
            <person name="Shkoporov A.N."/>
            <person name="Chaplin A.V."/>
            <person name="Kafarskaia L.I."/>
            <person name="Efimov B.A."/>
        </authorList>
    </citation>
    <scope>NUCLEOTIDE SEQUENCE [LARGE SCALE GENOMIC DNA]</scope>
    <source>
        <strain evidence="1 2">109</strain>
    </source>
</reference>
<evidence type="ECO:0000313" key="2">
    <source>
        <dbReference type="Proteomes" id="UP000036951"/>
    </source>
</evidence>
<organism evidence="1 2">
    <name type="scientific">Xylanibacter rarus</name>
    <dbReference type="NCBI Taxonomy" id="1676614"/>
    <lineage>
        <taxon>Bacteria</taxon>
        <taxon>Pseudomonadati</taxon>
        <taxon>Bacteroidota</taxon>
        <taxon>Bacteroidia</taxon>
        <taxon>Bacteroidales</taxon>
        <taxon>Prevotellaceae</taxon>
        <taxon>Xylanibacter</taxon>
    </lineage>
</organism>
<dbReference type="EMBL" id="LFQU01000015">
    <property type="protein sequence ID" value="KOO68323.1"/>
    <property type="molecule type" value="Genomic_DNA"/>
</dbReference>
<gene>
    <name evidence="1" type="ORF">ACU52_08765</name>
</gene>
<dbReference type="Proteomes" id="UP000036951">
    <property type="component" value="Unassembled WGS sequence"/>
</dbReference>
<comment type="caution">
    <text evidence="1">The sequence shown here is derived from an EMBL/GenBank/DDBJ whole genome shotgun (WGS) entry which is preliminary data.</text>
</comment>
<protein>
    <submittedName>
        <fullName evidence="1">Uncharacterized protein</fullName>
    </submittedName>
</protein>